<comment type="caution">
    <text evidence="2">The sequence shown here is derived from an EMBL/GenBank/DDBJ whole genome shotgun (WGS) entry which is preliminary data.</text>
</comment>
<reference evidence="2" key="1">
    <citation type="submission" date="2023-06" db="EMBL/GenBank/DDBJ databases">
        <title>Genome-scale phylogeny and comparative genomics of the fungal order Sordariales.</title>
        <authorList>
            <consortium name="Lawrence Berkeley National Laboratory"/>
            <person name="Hensen N."/>
            <person name="Bonometti L."/>
            <person name="Westerberg I."/>
            <person name="Brannstrom I.O."/>
            <person name="Guillou S."/>
            <person name="Cros-Aarteil S."/>
            <person name="Calhoun S."/>
            <person name="Haridas S."/>
            <person name="Kuo A."/>
            <person name="Mondo S."/>
            <person name="Pangilinan J."/>
            <person name="Riley R."/>
            <person name="LaButti K."/>
            <person name="Andreopoulos B."/>
            <person name="Lipzen A."/>
            <person name="Chen C."/>
            <person name="Yanf M."/>
            <person name="Daum C."/>
            <person name="Ng V."/>
            <person name="Clum A."/>
            <person name="Steindorff A."/>
            <person name="Ohm R."/>
            <person name="Martin F."/>
            <person name="Silar P."/>
            <person name="Natvig D."/>
            <person name="Lalanne C."/>
            <person name="Gautier V."/>
            <person name="Ament-velasquez S.L."/>
            <person name="Kruys A."/>
            <person name="Hutchinson M.I."/>
            <person name="Powell A.J."/>
            <person name="Barry K."/>
            <person name="Miller A.N."/>
            <person name="Grigoriev I.V."/>
            <person name="Debuchy R."/>
            <person name="Gladieux P."/>
            <person name="Thoren M.H."/>
            <person name="Johannesson H."/>
        </authorList>
    </citation>
    <scope>NUCLEOTIDE SEQUENCE</scope>
    <source>
        <strain evidence="2">SMH3187-1</strain>
    </source>
</reference>
<evidence type="ECO:0000313" key="2">
    <source>
        <dbReference type="EMBL" id="KAK0738065.1"/>
    </source>
</evidence>
<keyword evidence="3" id="KW-1185">Reference proteome</keyword>
<accession>A0AA40EFK9</accession>
<dbReference type="AlphaFoldDB" id="A0AA40EFK9"/>
<name>A0AA40EFK9_9PEZI</name>
<feature type="region of interest" description="Disordered" evidence="1">
    <location>
        <begin position="1"/>
        <end position="49"/>
    </location>
</feature>
<proteinExistence type="predicted"/>
<evidence type="ECO:0000313" key="3">
    <source>
        <dbReference type="Proteomes" id="UP001172155"/>
    </source>
</evidence>
<gene>
    <name evidence="2" type="ORF">B0T18DRAFT_421181</name>
</gene>
<organism evidence="2 3">
    <name type="scientific">Schizothecium vesticola</name>
    <dbReference type="NCBI Taxonomy" id="314040"/>
    <lineage>
        <taxon>Eukaryota</taxon>
        <taxon>Fungi</taxon>
        <taxon>Dikarya</taxon>
        <taxon>Ascomycota</taxon>
        <taxon>Pezizomycotina</taxon>
        <taxon>Sordariomycetes</taxon>
        <taxon>Sordariomycetidae</taxon>
        <taxon>Sordariales</taxon>
        <taxon>Schizotheciaceae</taxon>
        <taxon>Schizothecium</taxon>
    </lineage>
</organism>
<dbReference type="EMBL" id="JAUKUD010000007">
    <property type="protein sequence ID" value="KAK0738065.1"/>
    <property type="molecule type" value="Genomic_DNA"/>
</dbReference>
<dbReference type="Proteomes" id="UP001172155">
    <property type="component" value="Unassembled WGS sequence"/>
</dbReference>
<evidence type="ECO:0000256" key="1">
    <source>
        <dbReference type="SAM" id="MobiDB-lite"/>
    </source>
</evidence>
<sequence length="61" mass="6698">MPSRCRLMAPDWPGARSPERGAEPPHTLAGPRQVPLPPTPPNTSDIPGIRLLGTITDRVYW</sequence>
<protein>
    <submittedName>
        <fullName evidence="2">Uncharacterized protein</fullName>
    </submittedName>
</protein>